<sequence length="130" mass="13016">MARGPAGGAGGETLPQGDPRHRLLPVPAGAGRVEPPRARPEQLHQPLGQPGGPEDQERGERGGHRGGAGAPHAGPGVRRRRQLGRAAAGAAPGHPGRAAAGAAPAREGVRGQELQQDAQAGANLQGLHQG</sequence>
<evidence type="ECO:0000313" key="3">
    <source>
        <dbReference type="Proteomes" id="UP000197619"/>
    </source>
</evidence>
<feature type="non-terminal residue" evidence="2">
    <location>
        <position position="130"/>
    </location>
</feature>
<comment type="caution">
    <text evidence="2">The sequence shown here is derived from an EMBL/GenBank/DDBJ whole genome shotgun (WGS) entry which is preliminary data.</text>
</comment>
<gene>
    <name evidence="2" type="ORF">RLOC_00012439</name>
</gene>
<proteinExistence type="predicted"/>
<keyword evidence="3" id="KW-1185">Reference proteome</keyword>
<feature type="compositionally biased region" description="Gly residues" evidence="1">
    <location>
        <begin position="1"/>
        <end position="11"/>
    </location>
</feature>
<feature type="region of interest" description="Disordered" evidence="1">
    <location>
        <begin position="1"/>
        <end position="130"/>
    </location>
</feature>
<evidence type="ECO:0000256" key="1">
    <source>
        <dbReference type="SAM" id="MobiDB-lite"/>
    </source>
</evidence>
<accession>A0A218U916</accession>
<feature type="compositionally biased region" description="Low complexity" evidence="1">
    <location>
        <begin position="84"/>
        <end position="106"/>
    </location>
</feature>
<evidence type="ECO:0000313" key="2">
    <source>
        <dbReference type="EMBL" id="OWK50193.1"/>
    </source>
</evidence>
<protein>
    <submittedName>
        <fullName evidence="2">Uncharacterized protein</fullName>
    </submittedName>
</protein>
<name>A0A218U916_9PASE</name>
<organism evidence="2 3">
    <name type="scientific">Lonchura striata</name>
    <name type="common">white-rumped munia</name>
    <dbReference type="NCBI Taxonomy" id="40157"/>
    <lineage>
        <taxon>Eukaryota</taxon>
        <taxon>Metazoa</taxon>
        <taxon>Chordata</taxon>
        <taxon>Craniata</taxon>
        <taxon>Vertebrata</taxon>
        <taxon>Euteleostomi</taxon>
        <taxon>Archelosauria</taxon>
        <taxon>Archosauria</taxon>
        <taxon>Dinosauria</taxon>
        <taxon>Saurischia</taxon>
        <taxon>Theropoda</taxon>
        <taxon>Coelurosauria</taxon>
        <taxon>Aves</taxon>
        <taxon>Neognathae</taxon>
        <taxon>Neoaves</taxon>
        <taxon>Telluraves</taxon>
        <taxon>Australaves</taxon>
        <taxon>Passeriformes</taxon>
        <taxon>Passeroidea</taxon>
        <taxon>Estrildidae</taxon>
        <taxon>Estrildinae</taxon>
        <taxon>Lonchura</taxon>
    </lineage>
</organism>
<dbReference type="Proteomes" id="UP000197619">
    <property type="component" value="Unassembled WGS sequence"/>
</dbReference>
<dbReference type="EMBL" id="MUZQ01000594">
    <property type="protein sequence ID" value="OWK50193.1"/>
    <property type="molecule type" value="Genomic_DNA"/>
</dbReference>
<reference evidence="2 3" key="1">
    <citation type="submission" date="2017-05" db="EMBL/GenBank/DDBJ databases">
        <title>Genome of assembly of the Bengalese finch, Lonchura striata domestica.</title>
        <authorList>
            <person name="Colquitt B.M."/>
            <person name="Brainard M.S."/>
        </authorList>
    </citation>
    <scope>NUCLEOTIDE SEQUENCE [LARGE SCALE GENOMIC DNA]</scope>
    <source>
        <strain evidence="2">White83orange57</strain>
    </source>
</reference>
<dbReference type="AlphaFoldDB" id="A0A218U916"/>